<name>A0ACB9ATI5_9ASTR</name>
<organism evidence="1 2">
    <name type="scientific">Smallanthus sonchifolius</name>
    <dbReference type="NCBI Taxonomy" id="185202"/>
    <lineage>
        <taxon>Eukaryota</taxon>
        <taxon>Viridiplantae</taxon>
        <taxon>Streptophyta</taxon>
        <taxon>Embryophyta</taxon>
        <taxon>Tracheophyta</taxon>
        <taxon>Spermatophyta</taxon>
        <taxon>Magnoliopsida</taxon>
        <taxon>eudicotyledons</taxon>
        <taxon>Gunneridae</taxon>
        <taxon>Pentapetalae</taxon>
        <taxon>asterids</taxon>
        <taxon>campanulids</taxon>
        <taxon>Asterales</taxon>
        <taxon>Asteraceae</taxon>
        <taxon>Asteroideae</taxon>
        <taxon>Heliantheae alliance</taxon>
        <taxon>Millerieae</taxon>
        <taxon>Smallanthus</taxon>
    </lineage>
</organism>
<proteinExistence type="predicted"/>
<reference evidence="1 2" key="2">
    <citation type="journal article" date="2022" name="Mol. Ecol. Resour.">
        <title>The genomes of chicory, endive, great burdock and yacon provide insights into Asteraceae paleo-polyploidization history and plant inulin production.</title>
        <authorList>
            <person name="Fan W."/>
            <person name="Wang S."/>
            <person name="Wang H."/>
            <person name="Wang A."/>
            <person name="Jiang F."/>
            <person name="Liu H."/>
            <person name="Zhao H."/>
            <person name="Xu D."/>
            <person name="Zhang Y."/>
        </authorList>
    </citation>
    <scope>NUCLEOTIDE SEQUENCE [LARGE SCALE GENOMIC DNA]</scope>
    <source>
        <strain evidence="2">cv. Yunnan</strain>
        <tissue evidence="1">Leaves</tissue>
    </source>
</reference>
<dbReference type="EMBL" id="CM042041">
    <property type="protein sequence ID" value="KAI3713462.1"/>
    <property type="molecule type" value="Genomic_DNA"/>
</dbReference>
<protein>
    <submittedName>
        <fullName evidence="1">Uncharacterized protein</fullName>
    </submittedName>
</protein>
<comment type="caution">
    <text evidence="1">The sequence shown here is derived from an EMBL/GenBank/DDBJ whole genome shotgun (WGS) entry which is preliminary data.</text>
</comment>
<dbReference type="Proteomes" id="UP001056120">
    <property type="component" value="Linkage Group LG24"/>
</dbReference>
<evidence type="ECO:0000313" key="2">
    <source>
        <dbReference type="Proteomes" id="UP001056120"/>
    </source>
</evidence>
<evidence type="ECO:0000313" key="1">
    <source>
        <dbReference type="EMBL" id="KAI3713462.1"/>
    </source>
</evidence>
<keyword evidence="2" id="KW-1185">Reference proteome</keyword>
<sequence>MRVRNCHMIKSVEKLDPHIYTQSCSLKLEEHKIIMNFIGGESGSSSSSRRQQQPQGEEDDEEERQNTGPIGQVFPSSSSSSPSSSHHHQLQHQPPPFHPQPSYHHHNPRGGWMQGGEPSSRDDDNNNNNNNDEDDQQSGRGMMMVVEREHMFDKVVTPSDVGKLNRLVIPKQHAERYFPLDSSTNDKGLLLNFEDRNGKAWRFRYSYWNSSQSYVMTKGWSRFVKDKKLDAGDIVSFQRGVGGSAKDRLFIDWRHRPDAQPPHYQLSSNLSFPHPHHQFSFNRNNMNINHWNPLFLQSQPAPSRSHSNLMLQPSSYRYGNTAGPYHTLGTGSIVNANQGGSGSVIYFRSGGGGGIPQQHVDMMQMHQRSTGTGVGIGIGIDPPVLPPPPPSAVVFESVPVVHGKAAAKRLRLFGVNMDCPISDDDDQDDDPATELSPTMASSTTATNIIPMENYHHDQQFHHYHHHPSTPSSSTIPYQQLRPYEEETNFHQPTMMDSSSTDASNKTTKSSSSPMSLDFEELDQVINLVQEINLETRITNPFESAVVDDEGDWFVALVAATAATHLPLGTLSPQDLGNENDTYNVRLTEALDYIRNHIQQMIESTLLMLLSSNILTSTKSLYLTADTNRSPEAKQLKKLPILTIICELVDGKSKVLIGNRRSVN</sequence>
<gene>
    <name evidence="1" type="ORF">L1987_72039</name>
</gene>
<accession>A0ACB9ATI5</accession>
<reference evidence="2" key="1">
    <citation type="journal article" date="2022" name="Mol. Ecol. Resour.">
        <title>The genomes of chicory, endive, great burdock and yacon provide insights into Asteraceae palaeo-polyploidization history and plant inulin production.</title>
        <authorList>
            <person name="Fan W."/>
            <person name="Wang S."/>
            <person name="Wang H."/>
            <person name="Wang A."/>
            <person name="Jiang F."/>
            <person name="Liu H."/>
            <person name="Zhao H."/>
            <person name="Xu D."/>
            <person name="Zhang Y."/>
        </authorList>
    </citation>
    <scope>NUCLEOTIDE SEQUENCE [LARGE SCALE GENOMIC DNA]</scope>
    <source>
        <strain evidence="2">cv. Yunnan</strain>
    </source>
</reference>